<sequence length="180" mass="18935">MIECSLWGVEDAQGHSGNRSSTQEAIETHLLAGKDGVSRRSSAAAVGWTAQAATGTGGTTPLTSLTRNNVFGGDGLGLGPLRVVHGLVRFSGHLAGRAQFKPVEKGNSMWHSVANMLNETLAGGLTDDHVAAKAMRMVYPRRLPCLYNAVTNSEHAGPVILASAVTHSQQYTLLQGCSKQ</sequence>
<name>A0A1Q9DKF7_SYMMI</name>
<evidence type="ECO:0000313" key="1">
    <source>
        <dbReference type="EMBL" id="OLP95677.1"/>
    </source>
</evidence>
<dbReference type="EMBL" id="LSRX01000494">
    <property type="protein sequence ID" value="OLP95677.1"/>
    <property type="molecule type" value="Genomic_DNA"/>
</dbReference>
<dbReference type="Proteomes" id="UP000186817">
    <property type="component" value="Unassembled WGS sequence"/>
</dbReference>
<accession>A0A1Q9DKF7</accession>
<evidence type="ECO:0000313" key="2">
    <source>
        <dbReference type="Proteomes" id="UP000186817"/>
    </source>
</evidence>
<reference evidence="1 2" key="1">
    <citation type="submission" date="2016-02" db="EMBL/GenBank/DDBJ databases">
        <title>Genome analysis of coral dinoflagellate symbionts highlights evolutionary adaptations to a symbiotic lifestyle.</title>
        <authorList>
            <person name="Aranda M."/>
            <person name="Li Y."/>
            <person name="Liew Y.J."/>
            <person name="Baumgarten S."/>
            <person name="Simakov O."/>
            <person name="Wilson M."/>
            <person name="Piel J."/>
            <person name="Ashoor H."/>
            <person name="Bougouffa S."/>
            <person name="Bajic V.B."/>
            <person name="Ryu T."/>
            <person name="Ravasi T."/>
            <person name="Bayer T."/>
            <person name="Micklem G."/>
            <person name="Kim H."/>
            <person name="Bhak J."/>
            <person name="Lajeunesse T.C."/>
            <person name="Voolstra C.R."/>
        </authorList>
    </citation>
    <scope>NUCLEOTIDE SEQUENCE [LARGE SCALE GENOMIC DNA]</scope>
    <source>
        <strain evidence="1 2">CCMP2467</strain>
    </source>
</reference>
<protein>
    <submittedName>
        <fullName evidence="1">Uncharacterized protein</fullName>
    </submittedName>
</protein>
<organism evidence="1 2">
    <name type="scientific">Symbiodinium microadriaticum</name>
    <name type="common">Dinoflagellate</name>
    <name type="synonym">Zooxanthella microadriatica</name>
    <dbReference type="NCBI Taxonomy" id="2951"/>
    <lineage>
        <taxon>Eukaryota</taxon>
        <taxon>Sar</taxon>
        <taxon>Alveolata</taxon>
        <taxon>Dinophyceae</taxon>
        <taxon>Suessiales</taxon>
        <taxon>Symbiodiniaceae</taxon>
        <taxon>Symbiodinium</taxon>
    </lineage>
</organism>
<comment type="caution">
    <text evidence="1">The sequence shown here is derived from an EMBL/GenBank/DDBJ whole genome shotgun (WGS) entry which is preliminary data.</text>
</comment>
<keyword evidence="2" id="KW-1185">Reference proteome</keyword>
<dbReference type="AlphaFoldDB" id="A0A1Q9DKF7"/>
<proteinExistence type="predicted"/>
<gene>
    <name evidence="1" type="ORF">AK812_SmicGene22169</name>
</gene>